<evidence type="ECO:0000256" key="2">
    <source>
        <dbReference type="ARBA" id="ARBA00023274"/>
    </source>
</evidence>
<sequence length="102" mass="11259">MADTVEVAAAEVHVASTMTVEEALQDVLKRSLIHDGLARGIRESVKALDRPFIFVAVLCPPLRARQSCDEKEYVVGASVVVVKDWGEESEALNIILEYFKSQ</sequence>
<evidence type="ECO:0000256" key="1">
    <source>
        <dbReference type="ARBA" id="ARBA00022980"/>
    </source>
</evidence>
<reference evidence="3 4" key="1">
    <citation type="submission" date="2016-07" db="EMBL/GenBank/DDBJ databases">
        <title>Pervasive Adenine N6-methylation of Active Genes in Fungi.</title>
        <authorList>
            <consortium name="DOE Joint Genome Institute"/>
            <person name="Mondo S.J."/>
            <person name="Dannebaum R.O."/>
            <person name="Kuo R.C."/>
            <person name="Labutti K."/>
            <person name="Haridas S."/>
            <person name="Kuo A."/>
            <person name="Salamov A."/>
            <person name="Ahrendt S.R."/>
            <person name="Lipzen A."/>
            <person name="Sullivan W."/>
            <person name="Andreopoulos W.B."/>
            <person name="Clum A."/>
            <person name="Lindquist E."/>
            <person name="Daum C."/>
            <person name="Ramamoorthy G.K."/>
            <person name="Gryganskyi A."/>
            <person name="Culley D."/>
            <person name="Magnuson J.K."/>
            <person name="James T.Y."/>
            <person name="O'Malley M.A."/>
            <person name="Stajich J.E."/>
            <person name="Spatafora J.W."/>
            <person name="Visel A."/>
            <person name="Grigoriev I.V."/>
        </authorList>
    </citation>
    <scope>NUCLEOTIDE SEQUENCE [LARGE SCALE GENOMIC DNA]</scope>
    <source>
        <strain evidence="3 4">PL171</strain>
    </source>
</reference>
<accession>A0A1Y2H639</accession>
<comment type="caution">
    <text evidence="3">The sequence shown here is derived from an EMBL/GenBank/DDBJ whole genome shotgun (WGS) entry which is preliminary data.</text>
</comment>
<dbReference type="OrthoDB" id="10249311at2759"/>
<dbReference type="GO" id="GO:0003735">
    <property type="term" value="F:structural constituent of ribosome"/>
    <property type="evidence" value="ECO:0007669"/>
    <property type="project" value="InterPro"/>
</dbReference>
<dbReference type="SUPFAM" id="SSF55315">
    <property type="entry name" value="L30e-like"/>
    <property type="match status" value="1"/>
</dbReference>
<evidence type="ECO:0000313" key="4">
    <source>
        <dbReference type="Proteomes" id="UP000193411"/>
    </source>
</evidence>
<dbReference type="PANTHER" id="PTHR11843">
    <property type="entry name" value="40S RIBOSOMAL PROTEIN S12"/>
    <property type="match status" value="1"/>
</dbReference>
<dbReference type="GO" id="GO:0005840">
    <property type="term" value="C:ribosome"/>
    <property type="evidence" value="ECO:0007669"/>
    <property type="project" value="UniProtKB-KW"/>
</dbReference>
<dbReference type="PROSITE" id="PS01189">
    <property type="entry name" value="RIBOSOMAL_S12E"/>
    <property type="match status" value="1"/>
</dbReference>
<keyword evidence="1" id="KW-0689">Ribosomal protein</keyword>
<dbReference type="PRINTS" id="PR00972">
    <property type="entry name" value="RIBSOMALS12E"/>
</dbReference>
<dbReference type="InterPro" id="IPR029064">
    <property type="entry name" value="Ribosomal_eL30-like_sf"/>
</dbReference>
<dbReference type="AlphaFoldDB" id="A0A1Y2H639"/>
<dbReference type="EMBL" id="MCFL01000169">
    <property type="protein sequence ID" value="ORZ29484.1"/>
    <property type="molecule type" value="Genomic_DNA"/>
</dbReference>
<proteinExistence type="predicted"/>
<dbReference type="InterPro" id="IPR000530">
    <property type="entry name" value="Ribosomal_eS12"/>
</dbReference>
<keyword evidence="4" id="KW-1185">Reference proteome</keyword>
<dbReference type="GO" id="GO:1990904">
    <property type="term" value="C:ribonucleoprotein complex"/>
    <property type="evidence" value="ECO:0007669"/>
    <property type="project" value="UniProtKB-KW"/>
</dbReference>
<dbReference type="Proteomes" id="UP000193411">
    <property type="component" value="Unassembled WGS sequence"/>
</dbReference>
<evidence type="ECO:0000313" key="3">
    <source>
        <dbReference type="EMBL" id="ORZ29484.1"/>
    </source>
</evidence>
<dbReference type="GO" id="GO:0006412">
    <property type="term" value="P:translation"/>
    <property type="evidence" value="ECO:0007669"/>
    <property type="project" value="InterPro"/>
</dbReference>
<keyword evidence="2" id="KW-0687">Ribonucleoprotein</keyword>
<organism evidence="3 4">
    <name type="scientific">Catenaria anguillulae PL171</name>
    <dbReference type="NCBI Taxonomy" id="765915"/>
    <lineage>
        <taxon>Eukaryota</taxon>
        <taxon>Fungi</taxon>
        <taxon>Fungi incertae sedis</taxon>
        <taxon>Blastocladiomycota</taxon>
        <taxon>Blastocladiomycetes</taxon>
        <taxon>Blastocladiales</taxon>
        <taxon>Catenariaceae</taxon>
        <taxon>Catenaria</taxon>
    </lineage>
</organism>
<evidence type="ECO:0008006" key="5">
    <source>
        <dbReference type="Google" id="ProtNLM"/>
    </source>
</evidence>
<gene>
    <name evidence="3" type="ORF">BCR44DRAFT_1449897</name>
</gene>
<dbReference type="InterPro" id="IPR047860">
    <property type="entry name" value="Ribosomal_eS12_CS"/>
</dbReference>
<name>A0A1Y2H639_9FUNG</name>
<protein>
    <recommendedName>
        <fullName evidence="5">40S ribosomal protein S12</fullName>
    </recommendedName>
</protein>
<dbReference type="STRING" id="765915.A0A1Y2H639"/>
<dbReference type="Gene3D" id="3.30.1330.30">
    <property type="match status" value="2"/>
</dbReference>